<name>A0A2W1NLN2_9FLAO</name>
<dbReference type="AlphaFoldDB" id="A0A2W1NLN2"/>
<keyword evidence="2" id="KW-1185">Reference proteome</keyword>
<evidence type="ECO:0000313" key="1">
    <source>
        <dbReference type="EMBL" id="PZE15628.1"/>
    </source>
</evidence>
<protein>
    <submittedName>
        <fullName evidence="1">Uncharacterized protein</fullName>
    </submittedName>
</protein>
<dbReference type="EMBL" id="QKSB01000024">
    <property type="protein sequence ID" value="PZE15628.1"/>
    <property type="molecule type" value="Genomic_DNA"/>
</dbReference>
<evidence type="ECO:0000313" key="2">
    <source>
        <dbReference type="Proteomes" id="UP000249248"/>
    </source>
</evidence>
<comment type="caution">
    <text evidence="1">The sequence shown here is derived from an EMBL/GenBank/DDBJ whole genome shotgun (WGS) entry which is preliminary data.</text>
</comment>
<gene>
    <name evidence="1" type="ORF">DNU06_17045</name>
</gene>
<organism evidence="1 2">
    <name type="scientific">Putridiphycobacter roseus</name>
    <dbReference type="NCBI Taxonomy" id="2219161"/>
    <lineage>
        <taxon>Bacteria</taxon>
        <taxon>Pseudomonadati</taxon>
        <taxon>Bacteroidota</taxon>
        <taxon>Flavobacteriia</taxon>
        <taxon>Flavobacteriales</taxon>
        <taxon>Crocinitomicaceae</taxon>
        <taxon>Putridiphycobacter</taxon>
    </lineage>
</organism>
<accession>A0A2W1NLN2</accession>
<dbReference type="Proteomes" id="UP000249248">
    <property type="component" value="Unassembled WGS sequence"/>
</dbReference>
<sequence length="203" mass="23644">MRNIYRNTTHKNYLFLKERAENFLKEELGQQTCNSGIRYKSRYTYLEIIDTIYSSISTDTAGKVALSNVKLYFCCTSHMNIAFNYQIEGNQILQLDLKFDQFGNLDTLKSKFLSSHVRIIKFIEKNDYTEDFSKLESIAINQGIKGKFNYSAIENKDGTIYWRILGNQINIENGRKYQSGILIKVNDQTKTELIKIYETEFGA</sequence>
<reference evidence="1 2" key="1">
    <citation type="submission" date="2018-06" db="EMBL/GenBank/DDBJ databases">
        <title>The draft genome sequence of Crocinitomix sp. SM1701.</title>
        <authorList>
            <person name="Zhang X."/>
        </authorList>
    </citation>
    <scope>NUCLEOTIDE SEQUENCE [LARGE SCALE GENOMIC DNA]</scope>
    <source>
        <strain evidence="1 2">SM1701</strain>
    </source>
</reference>
<proteinExistence type="predicted"/>